<dbReference type="Pfam" id="PF05593">
    <property type="entry name" value="RHS_repeat"/>
    <property type="match status" value="2"/>
</dbReference>
<dbReference type="InterPro" id="IPR045351">
    <property type="entry name" value="DUF6531"/>
</dbReference>
<accession>A0ABU8UJD3</accession>
<dbReference type="EMBL" id="JBBKAK010000001">
    <property type="protein sequence ID" value="MEJ8669021.1"/>
    <property type="molecule type" value="Genomic_DNA"/>
</dbReference>
<protein>
    <submittedName>
        <fullName evidence="4">T7SS-secreted protein</fullName>
    </submittedName>
</protein>
<keyword evidence="5" id="KW-1185">Reference proteome</keyword>
<evidence type="ECO:0000313" key="4">
    <source>
        <dbReference type="EMBL" id="MEJ8669021.1"/>
    </source>
</evidence>
<dbReference type="InterPro" id="IPR006530">
    <property type="entry name" value="YD"/>
</dbReference>
<evidence type="ECO:0000256" key="1">
    <source>
        <dbReference type="SAM" id="MobiDB-lite"/>
    </source>
</evidence>
<feature type="region of interest" description="Disordered" evidence="1">
    <location>
        <begin position="753"/>
        <end position="783"/>
    </location>
</feature>
<reference evidence="4 5" key="1">
    <citation type="submission" date="2024-03" db="EMBL/GenBank/DDBJ databases">
        <title>Novel Streptomyces species of biotechnological and ecological value are a feature of Machair soil.</title>
        <authorList>
            <person name="Prole J.R."/>
            <person name="Goodfellow M."/>
            <person name="Allenby N."/>
            <person name="Ward A.C."/>
        </authorList>
    </citation>
    <scope>NUCLEOTIDE SEQUENCE [LARGE SCALE GENOMIC DNA]</scope>
    <source>
        <strain evidence="4 5">MS1.AVA.1</strain>
    </source>
</reference>
<dbReference type="Pfam" id="PF21725">
    <property type="entry name" value="T7SS_signal"/>
    <property type="match status" value="1"/>
</dbReference>
<feature type="region of interest" description="Disordered" evidence="1">
    <location>
        <begin position="204"/>
        <end position="224"/>
    </location>
</feature>
<feature type="domain" description="Putative T7SS secretion signal" evidence="3">
    <location>
        <begin position="15"/>
        <end position="264"/>
    </location>
</feature>
<dbReference type="NCBIfam" id="TIGR01643">
    <property type="entry name" value="YD_repeat_2x"/>
    <property type="match status" value="3"/>
</dbReference>
<name>A0ABU8UJD3_9ACTN</name>
<evidence type="ECO:0000259" key="2">
    <source>
        <dbReference type="Pfam" id="PF20148"/>
    </source>
</evidence>
<dbReference type="Proteomes" id="UP001376459">
    <property type="component" value="Unassembled WGS sequence"/>
</dbReference>
<dbReference type="Gene3D" id="1.10.287.1060">
    <property type="entry name" value="ESAT-6-like"/>
    <property type="match status" value="1"/>
</dbReference>
<dbReference type="PANTHER" id="PTHR32305">
    <property type="match status" value="1"/>
</dbReference>
<dbReference type="InterPro" id="IPR049082">
    <property type="entry name" value="T7SS_signal"/>
</dbReference>
<dbReference type="PANTHER" id="PTHR32305:SF15">
    <property type="entry name" value="PROTEIN RHSA-RELATED"/>
    <property type="match status" value="1"/>
</dbReference>
<dbReference type="Gene3D" id="2.180.10.10">
    <property type="entry name" value="RHS repeat-associated core"/>
    <property type="match status" value="2"/>
</dbReference>
<evidence type="ECO:0000259" key="3">
    <source>
        <dbReference type="Pfam" id="PF21725"/>
    </source>
</evidence>
<sequence>MGLGDMVNDLGDGLESAVDGVSAGVGEAVDWGADKAADGLSAVGADGAAEGVRDFGEGVNNRLGGDVAERRLGESEDPKELVHGSPQALEARARHLRDFSRAFESVGQGMRSLDGEGWQGKAADAFREKFDMHPKQWLTAADACEAAAKALEAYADTVRWAQGQAQTAIDAYRTAQEDSRRAVDAHNAQVTAYNQAADRYNAAASAGRNPGRKPTEPGAFVDPGATGRREAEEILAEARRQRTDAARDAQRRVAAALETAPPKPEFTDRLKADAADAVVSTQLNQAHVLGGLLKGGADLVKLVRTVNPMDSYNITHPGEYVKNSNMLLAGLVSTAAHPERLPKAVIGSGWSSDPGDSLGYLASNLIGGKGATSMARGAARGAAEGAATGGARRSVGQALKDFAREKKCKWFGDPIDMATGRMALPQTDVTLPARLPLLFSRQFESSYEAGRWFGPKWTSTADQRLEIDAEGVIFIRENGALLAYPHPAPGVPTVPFEGGRYPLTVDAYGDYAITDPAAGRTWHFAAPGGDGDGIALLEQITDRSGQWLTFEYDNEGAPTAIVHSAGYHLTMETTEHRITALRLAESTADSGGDVELVRFGYDEQGHLAAVTNSSGIPTRFTNDELGRITAWTDTNNSSYHYVYDDQGRCTSQSGDAGHLRNTFVHGDIDPRTGHRTITATNSLGHSTRYLVNSDLQVVGETGPDGATTRTTYDRYERPLTVTDALGRTQSYAYDEAGRMVMAVRPTAATPASATTTRACPWPWPARTVPTSVSSSTPSATARP</sequence>
<evidence type="ECO:0000313" key="5">
    <source>
        <dbReference type="Proteomes" id="UP001376459"/>
    </source>
</evidence>
<dbReference type="InterPro" id="IPR031325">
    <property type="entry name" value="RHS_repeat"/>
</dbReference>
<dbReference type="Pfam" id="PF20148">
    <property type="entry name" value="DUF6531"/>
    <property type="match status" value="1"/>
</dbReference>
<proteinExistence type="predicted"/>
<comment type="caution">
    <text evidence="4">The sequence shown here is derived from an EMBL/GenBank/DDBJ whole genome shotgun (WGS) entry which is preliminary data.</text>
</comment>
<dbReference type="InterPro" id="IPR050708">
    <property type="entry name" value="T6SS_VgrG/RHS"/>
</dbReference>
<gene>
    <name evidence="4" type="ORF">WKI71_12650</name>
</gene>
<organism evidence="4 5">
    <name type="scientific">Streptomyces machairae</name>
    <dbReference type="NCBI Taxonomy" id="3134109"/>
    <lineage>
        <taxon>Bacteria</taxon>
        <taxon>Bacillati</taxon>
        <taxon>Actinomycetota</taxon>
        <taxon>Actinomycetes</taxon>
        <taxon>Kitasatosporales</taxon>
        <taxon>Streptomycetaceae</taxon>
        <taxon>Streptomyces</taxon>
    </lineage>
</organism>
<feature type="domain" description="DUF6531" evidence="2">
    <location>
        <begin position="412"/>
        <end position="484"/>
    </location>
</feature>